<proteinExistence type="predicted"/>
<dbReference type="EMBL" id="JAKWBI020000371">
    <property type="protein sequence ID" value="KAJ2895838.1"/>
    <property type="molecule type" value="Genomic_DNA"/>
</dbReference>
<feature type="compositionally biased region" description="Low complexity" evidence="1">
    <location>
        <begin position="183"/>
        <end position="198"/>
    </location>
</feature>
<evidence type="ECO:0000313" key="2">
    <source>
        <dbReference type="EMBL" id="KAJ2895838.1"/>
    </source>
</evidence>
<dbReference type="Proteomes" id="UP001201980">
    <property type="component" value="Unassembled WGS sequence"/>
</dbReference>
<comment type="caution">
    <text evidence="2">The sequence shown here is derived from an EMBL/GenBank/DDBJ whole genome shotgun (WGS) entry which is preliminary data.</text>
</comment>
<feature type="compositionally biased region" description="Gly residues" evidence="1">
    <location>
        <begin position="304"/>
        <end position="322"/>
    </location>
</feature>
<accession>A0AAD5WNL9</accession>
<evidence type="ECO:0000313" key="3">
    <source>
        <dbReference type="Proteomes" id="UP001201980"/>
    </source>
</evidence>
<name>A0AAD5WNL9_9PEZI</name>
<feature type="region of interest" description="Disordered" evidence="1">
    <location>
        <begin position="177"/>
        <end position="218"/>
    </location>
</feature>
<feature type="compositionally biased region" description="Polar residues" evidence="1">
    <location>
        <begin position="280"/>
        <end position="292"/>
    </location>
</feature>
<dbReference type="PANTHER" id="PTHR42106">
    <property type="entry name" value="CHROMOSOME 10, WHOLE GENOME SHOTGUN SEQUENCE"/>
    <property type="match status" value="1"/>
</dbReference>
<dbReference type="PANTHER" id="PTHR42106:SF1">
    <property type="match status" value="1"/>
</dbReference>
<dbReference type="AlphaFoldDB" id="A0AAD5WNL9"/>
<feature type="compositionally biased region" description="Polar residues" evidence="1">
    <location>
        <begin position="254"/>
        <end position="264"/>
    </location>
</feature>
<feature type="region of interest" description="Disordered" evidence="1">
    <location>
        <begin position="114"/>
        <end position="162"/>
    </location>
</feature>
<feature type="region of interest" description="Disordered" evidence="1">
    <location>
        <begin position="225"/>
        <end position="244"/>
    </location>
</feature>
<feature type="compositionally biased region" description="Polar residues" evidence="1">
    <location>
        <begin position="114"/>
        <end position="124"/>
    </location>
</feature>
<feature type="non-terminal residue" evidence="2">
    <location>
        <position position="1"/>
    </location>
</feature>
<keyword evidence="3" id="KW-1185">Reference proteome</keyword>
<feature type="region of interest" description="Disordered" evidence="1">
    <location>
        <begin position="249"/>
        <end position="345"/>
    </location>
</feature>
<organism evidence="2 3">
    <name type="scientific">Zalerion maritima</name>
    <dbReference type="NCBI Taxonomy" id="339359"/>
    <lineage>
        <taxon>Eukaryota</taxon>
        <taxon>Fungi</taxon>
        <taxon>Dikarya</taxon>
        <taxon>Ascomycota</taxon>
        <taxon>Pezizomycotina</taxon>
        <taxon>Sordariomycetes</taxon>
        <taxon>Lulworthiomycetidae</taxon>
        <taxon>Lulworthiales</taxon>
        <taxon>Lulworthiaceae</taxon>
        <taxon>Zalerion</taxon>
    </lineage>
</organism>
<sequence>SHQPKTKGFARIKAELIEESTPMEADLRRESQVIRQVRESDMDLEPRISATTTALSSPLLGASDDVGDMMPMVPDDMMMTDSIPGGAGGGGSSTFKQQAFRNSKGSKAFWDTFSECSSLGGSRTTPPPPGPQQSQSQQQGNLTSRGSTAAPFGDDMNMDSPIPAAKDVYIASRQSSMSEMPMGNNNNRSQSQSDSQHSGAGGTPQIPMAMPIRGGVVPPTAAEITRRINSKRRRDDDFDPVSFKRRAVSPGMSVHNSPVMQSPLQRDVAPWGSRPGSNGGERSSAPSETGSLQHERGGSAARGEGQGQGVNGQGGNGGAGGRKMGRVGFQGMVDTNDGLMRMSIE</sequence>
<gene>
    <name evidence="2" type="ORF">MKZ38_006122</name>
</gene>
<evidence type="ECO:0000256" key="1">
    <source>
        <dbReference type="SAM" id="MobiDB-lite"/>
    </source>
</evidence>
<reference evidence="2" key="1">
    <citation type="submission" date="2022-07" db="EMBL/GenBank/DDBJ databases">
        <title>Draft genome sequence of Zalerion maritima ATCC 34329, a (micro)plastics degrading marine fungus.</title>
        <authorList>
            <person name="Paco A."/>
            <person name="Goncalves M.F.M."/>
            <person name="Rocha-Santos T.A.P."/>
            <person name="Alves A."/>
        </authorList>
    </citation>
    <scope>NUCLEOTIDE SEQUENCE</scope>
    <source>
        <strain evidence="2">ATCC 34329</strain>
    </source>
</reference>
<protein>
    <submittedName>
        <fullName evidence="2">Uncharacterized protein</fullName>
    </submittedName>
</protein>